<dbReference type="PROSITE" id="PS51257">
    <property type="entry name" value="PROKAR_LIPOPROTEIN"/>
    <property type="match status" value="1"/>
</dbReference>
<gene>
    <name evidence="2" type="ORF">KSS97_13970</name>
</gene>
<dbReference type="EMBL" id="CP077080">
    <property type="protein sequence ID" value="QXI55985.1"/>
    <property type="molecule type" value="Genomic_DNA"/>
</dbReference>
<accession>A0ABX8QL79</accession>
<evidence type="ECO:0000256" key="1">
    <source>
        <dbReference type="SAM" id="SignalP"/>
    </source>
</evidence>
<evidence type="ECO:0000313" key="3">
    <source>
        <dbReference type="Proteomes" id="UP000824066"/>
    </source>
</evidence>
<evidence type="ECO:0000313" key="2">
    <source>
        <dbReference type="EMBL" id="QXI55985.1"/>
    </source>
</evidence>
<reference evidence="2 3" key="1">
    <citation type="journal article" date="2021" name="Microorganisms">
        <title>The Ever-Expanding Pseudomonas Genus: Description of 43 New Species and Partition of the Pseudomonas putida Group.</title>
        <authorList>
            <person name="Girard L."/>
            <person name="Lood C."/>
            <person name="Hofte M."/>
            <person name="Vandamme P."/>
            <person name="Rokni-Zadeh H."/>
            <person name="van Noort V."/>
            <person name="Lavigne R."/>
            <person name="De Mot R."/>
        </authorList>
    </citation>
    <scope>NUCLEOTIDE SEQUENCE [LARGE SCALE GENOMIC DNA]</scope>
    <source>
        <strain evidence="2 3">SWRI17</strain>
    </source>
</reference>
<protein>
    <recommendedName>
        <fullName evidence="4">Lipoprotein</fullName>
    </recommendedName>
</protein>
<feature type="signal peptide" evidence="1">
    <location>
        <begin position="1"/>
        <end position="21"/>
    </location>
</feature>
<dbReference type="Proteomes" id="UP000824066">
    <property type="component" value="Chromosome"/>
</dbReference>
<feature type="chain" id="PRO_5046641575" description="Lipoprotein" evidence="1">
    <location>
        <begin position="22"/>
        <end position="130"/>
    </location>
</feature>
<keyword evidence="3" id="KW-1185">Reference proteome</keyword>
<sequence>MTKKNTIAALIGLLACASAMAELPDQSILSRYGIASDQLPAGQVDKSVETPSGKSYFKVPPVGSWGAVIPSDAMKPPMTGNISIDQSAQQDHERCRRTQNQALRRNGGWGGWAGCPSMSIEPEISTGFTR</sequence>
<dbReference type="RefSeq" id="WP_198797304.1">
    <property type="nucleotide sequence ID" value="NZ_CP077080.1"/>
</dbReference>
<evidence type="ECO:0008006" key="4">
    <source>
        <dbReference type="Google" id="ProtNLM"/>
    </source>
</evidence>
<organism evidence="2 3">
    <name type="scientific">Pseudomonas canavaninivorans</name>
    <dbReference type="NCBI Taxonomy" id="2842348"/>
    <lineage>
        <taxon>Bacteria</taxon>
        <taxon>Pseudomonadati</taxon>
        <taxon>Pseudomonadota</taxon>
        <taxon>Gammaproteobacteria</taxon>
        <taxon>Pseudomonadales</taxon>
        <taxon>Pseudomonadaceae</taxon>
        <taxon>Pseudomonas</taxon>
    </lineage>
</organism>
<proteinExistence type="predicted"/>
<keyword evidence="1" id="KW-0732">Signal</keyword>
<name>A0ABX8QL79_PSECO</name>